<keyword evidence="3" id="KW-1185">Reference proteome</keyword>
<dbReference type="EMBL" id="CAJPVJ010013144">
    <property type="protein sequence ID" value="CAG2174702.1"/>
    <property type="molecule type" value="Genomic_DNA"/>
</dbReference>
<name>A0A7R9MCJ3_9ACAR</name>
<evidence type="ECO:0000313" key="3">
    <source>
        <dbReference type="Proteomes" id="UP000728032"/>
    </source>
</evidence>
<feature type="region of interest" description="Disordered" evidence="1">
    <location>
        <begin position="47"/>
        <end position="72"/>
    </location>
</feature>
<organism evidence="2">
    <name type="scientific">Oppiella nova</name>
    <dbReference type="NCBI Taxonomy" id="334625"/>
    <lineage>
        <taxon>Eukaryota</taxon>
        <taxon>Metazoa</taxon>
        <taxon>Ecdysozoa</taxon>
        <taxon>Arthropoda</taxon>
        <taxon>Chelicerata</taxon>
        <taxon>Arachnida</taxon>
        <taxon>Acari</taxon>
        <taxon>Acariformes</taxon>
        <taxon>Sarcoptiformes</taxon>
        <taxon>Oribatida</taxon>
        <taxon>Brachypylina</taxon>
        <taxon>Oppioidea</taxon>
        <taxon>Oppiidae</taxon>
        <taxon>Oppiella</taxon>
    </lineage>
</organism>
<dbReference type="AlphaFoldDB" id="A0A7R9MCJ3"/>
<evidence type="ECO:0000256" key="1">
    <source>
        <dbReference type="SAM" id="MobiDB-lite"/>
    </source>
</evidence>
<dbReference type="OrthoDB" id="10067491at2759"/>
<feature type="non-terminal residue" evidence="2">
    <location>
        <position position="72"/>
    </location>
</feature>
<dbReference type="Proteomes" id="UP000728032">
    <property type="component" value="Unassembled WGS sequence"/>
</dbReference>
<feature type="compositionally biased region" description="Basic residues" evidence="1">
    <location>
        <begin position="57"/>
        <end position="72"/>
    </location>
</feature>
<feature type="compositionally biased region" description="Basic and acidic residues" evidence="1">
    <location>
        <begin position="47"/>
        <end position="56"/>
    </location>
</feature>
<evidence type="ECO:0000313" key="2">
    <source>
        <dbReference type="EMBL" id="CAD7657516.1"/>
    </source>
</evidence>
<dbReference type="EMBL" id="OC927969">
    <property type="protein sequence ID" value="CAD7657516.1"/>
    <property type="molecule type" value="Genomic_DNA"/>
</dbReference>
<accession>A0A7R9MCJ3</accession>
<protein>
    <submittedName>
        <fullName evidence="2">Uncharacterized protein</fullName>
    </submittedName>
</protein>
<sequence length="72" mass="8238">HKEFKELSKDLSQFAIKGSEDDWDSALKGTAKTLISIKTLAKRGVIEDNKRNENNGKSHKKFKKSKAKHKRN</sequence>
<gene>
    <name evidence="2" type="ORF">ONB1V03_LOCUS14144</name>
</gene>
<reference evidence="2" key="1">
    <citation type="submission" date="2020-11" db="EMBL/GenBank/DDBJ databases">
        <authorList>
            <person name="Tran Van P."/>
        </authorList>
    </citation>
    <scope>NUCLEOTIDE SEQUENCE</scope>
</reference>
<proteinExistence type="predicted"/>